<keyword evidence="1" id="KW-0472">Membrane</keyword>
<keyword evidence="3" id="KW-1185">Reference proteome</keyword>
<evidence type="ECO:0000256" key="1">
    <source>
        <dbReference type="SAM" id="Phobius"/>
    </source>
</evidence>
<evidence type="ECO:0000313" key="3">
    <source>
        <dbReference type="Proteomes" id="UP001228690"/>
    </source>
</evidence>
<evidence type="ECO:0000313" key="2">
    <source>
        <dbReference type="EMBL" id="WGK68827.1"/>
    </source>
</evidence>
<name>A0ABY8MFS9_9SPIO</name>
<proteinExistence type="predicted"/>
<feature type="transmembrane region" description="Helical" evidence="1">
    <location>
        <begin position="200"/>
        <end position="219"/>
    </location>
</feature>
<keyword evidence="1" id="KW-1133">Transmembrane helix</keyword>
<sequence>MREAQISPSAGGFDGKVLQAIFAYARSNGNVLDLKELVLRSATIEEDINASGIRFTCPVTLDTLFMKGVCNLANTTFTKELEMKSMSFTAMVNFDSIKIEKGNRETFRTIKHECLRLNNKIDALAYYAKEMDAYGEELGDQLQDSSKTQVRTDLFILNISKYTNRHGTNWWLPLLWLGISTGILFVLYLCSVDEQILQHWFPFLWLGSSAVILFVFYLWSVDRQFSEHWFPFLWFGISTVMLSVLYLWSVGGQLEHWYLVFEFINPTHKIIDLPKGKGSSGLDGLSYIIDLPKGKSSSGLDGLSYIIDLSKDSSGPNGLSYGIDFLQRILSSFFIYQFIKGTRKYSKDLG</sequence>
<organism evidence="2 3">
    <name type="scientific">Candidatus Haliotispira prima</name>
    <dbReference type="NCBI Taxonomy" id="3034016"/>
    <lineage>
        <taxon>Bacteria</taxon>
        <taxon>Pseudomonadati</taxon>
        <taxon>Spirochaetota</taxon>
        <taxon>Spirochaetia</taxon>
        <taxon>Spirochaetales</taxon>
        <taxon>Spirochaetaceae</taxon>
        <taxon>Candidatus Haliotispira</taxon>
    </lineage>
</organism>
<feature type="transmembrane region" description="Helical" evidence="1">
    <location>
        <begin position="170"/>
        <end position="188"/>
    </location>
</feature>
<gene>
    <name evidence="2" type="ORF">P0082_10110</name>
</gene>
<dbReference type="EMBL" id="CP123443">
    <property type="protein sequence ID" value="WGK68827.1"/>
    <property type="molecule type" value="Genomic_DNA"/>
</dbReference>
<dbReference type="RefSeq" id="WP_326927013.1">
    <property type="nucleotide sequence ID" value="NZ_CP123443.1"/>
</dbReference>
<reference evidence="2 3" key="1">
    <citation type="submission" date="2023-04" db="EMBL/GenBank/DDBJ databases">
        <title>Spirochaete genome identified in red abalone sample constitutes a novel genus.</title>
        <authorList>
            <person name="Sharma S.P."/>
            <person name="Purcell C.M."/>
            <person name="Hyde J.R."/>
            <person name="Severin A.J."/>
        </authorList>
    </citation>
    <scope>NUCLEOTIDE SEQUENCE [LARGE SCALE GENOMIC DNA]</scope>
    <source>
        <strain evidence="2 3">SP-2023</strain>
    </source>
</reference>
<feature type="transmembrane region" description="Helical" evidence="1">
    <location>
        <begin position="231"/>
        <end position="249"/>
    </location>
</feature>
<accession>A0ABY8MFS9</accession>
<protein>
    <submittedName>
        <fullName evidence="2">Uncharacterized protein</fullName>
    </submittedName>
</protein>
<keyword evidence="1" id="KW-0812">Transmembrane</keyword>
<dbReference type="Proteomes" id="UP001228690">
    <property type="component" value="Chromosome"/>
</dbReference>